<dbReference type="EMBL" id="JARKNE010000012">
    <property type="protein sequence ID" value="KAK5775122.1"/>
    <property type="molecule type" value="Genomic_DNA"/>
</dbReference>
<evidence type="ECO:0000313" key="2">
    <source>
        <dbReference type="Proteomes" id="UP001358586"/>
    </source>
</evidence>
<comment type="caution">
    <text evidence="1">The sequence shown here is derived from an EMBL/GenBank/DDBJ whole genome shotgun (WGS) entry which is preliminary data.</text>
</comment>
<reference evidence="1 2" key="1">
    <citation type="submission" date="2023-03" db="EMBL/GenBank/DDBJ databases">
        <title>WGS of Gossypium arboreum.</title>
        <authorList>
            <person name="Yu D."/>
        </authorList>
    </citation>
    <scope>NUCLEOTIDE SEQUENCE [LARGE SCALE GENOMIC DNA]</scope>
    <source>
        <tissue evidence="1">Leaf</tissue>
    </source>
</reference>
<name>A0ABR0MMB1_GOSAR</name>
<dbReference type="Proteomes" id="UP001358586">
    <property type="component" value="Chromosome 12"/>
</dbReference>
<protein>
    <submittedName>
        <fullName evidence="1">Uncharacterized protein</fullName>
    </submittedName>
</protein>
<proteinExistence type="predicted"/>
<keyword evidence="2" id="KW-1185">Reference proteome</keyword>
<evidence type="ECO:0000313" key="1">
    <source>
        <dbReference type="EMBL" id="KAK5775122.1"/>
    </source>
</evidence>
<accession>A0ABR0MMB1</accession>
<organism evidence="1 2">
    <name type="scientific">Gossypium arboreum</name>
    <name type="common">Tree cotton</name>
    <name type="synonym">Gossypium nanking</name>
    <dbReference type="NCBI Taxonomy" id="29729"/>
    <lineage>
        <taxon>Eukaryota</taxon>
        <taxon>Viridiplantae</taxon>
        <taxon>Streptophyta</taxon>
        <taxon>Embryophyta</taxon>
        <taxon>Tracheophyta</taxon>
        <taxon>Spermatophyta</taxon>
        <taxon>Magnoliopsida</taxon>
        <taxon>eudicotyledons</taxon>
        <taxon>Gunneridae</taxon>
        <taxon>Pentapetalae</taxon>
        <taxon>rosids</taxon>
        <taxon>malvids</taxon>
        <taxon>Malvales</taxon>
        <taxon>Malvaceae</taxon>
        <taxon>Malvoideae</taxon>
        <taxon>Gossypium</taxon>
    </lineage>
</organism>
<gene>
    <name evidence="1" type="ORF">PVK06_042991</name>
</gene>
<sequence>MACSMLRFRVASGVCFDIPWPCHDIEGSLEILAFYSLCCDVELPMLQYNDHH</sequence>